<feature type="domain" description="EGF-like" evidence="12">
    <location>
        <begin position="77"/>
        <end position="109"/>
    </location>
</feature>
<dbReference type="GeneID" id="110988832"/>
<dbReference type="PROSITE" id="PS51162">
    <property type="entry name" value="THYROGLOBULIN_1_2"/>
    <property type="match status" value="6"/>
</dbReference>
<feature type="disulfide bond" evidence="9">
    <location>
        <begin position="81"/>
        <end position="91"/>
    </location>
</feature>
<dbReference type="SUPFAM" id="SSF57196">
    <property type="entry name" value="EGF/Laminin"/>
    <property type="match status" value="1"/>
</dbReference>
<feature type="disulfide bond" evidence="10">
    <location>
        <begin position="642"/>
        <end position="649"/>
    </location>
</feature>
<dbReference type="PROSITE" id="PS50279">
    <property type="entry name" value="BPTI_KUNITZ_2"/>
    <property type="match status" value="1"/>
</dbReference>
<dbReference type="PANTHER" id="PTHR12352">
    <property type="entry name" value="SECRETED MODULAR CALCIUM-BINDING PROTEIN"/>
    <property type="match status" value="1"/>
</dbReference>
<dbReference type="KEGG" id="aplc:110988832"/>
<evidence type="ECO:0000256" key="3">
    <source>
        <dbReference type="ARBA" id="ARBA00022690"/>
    </source>
</evidence>
<feature type="disulfide bond" evidence="9">
    <location>
        <begin position="99"/>
        <end position="108"/>
    </location>
</feature>
<evidence type="ECO:0000259" key="14">
    <source>
        <dbReference type="PROSITE" id="PS51162"/>
    </source>
</evidence>
<dbReference type="SUPFAM" id="SSF57610">
    <property type="entry name" value="Thyroglobulin type-1 domain"/>
    <property type="match status" value="7"/>
</dbReference>
<dbReference type="GO" id="GO:0004867">
    <property type="term" value="F:serine-type endopeptidase inhibitor activity"/>
    <property type="evidence" value="ECO:0007669"/>
    <property type="project" value="UniProtKB-KW"/>
</dbReference>
<keyword evidence="7 9" id="KW-1015">Disulfide bond</keyword>
<keyword evidence="4 11" id="KW-0732">Signal</keyword>
<dbReference type="Pfam" id="PF00086">
    <property type="entry name" value="Thyroglobulin_1"/>
    <property type="match status" value="6"/>
</dbReference>
<dbReference type="GO" id="GO:0005604">
    <property type="term" value="C:basement membrane"/>
    <property type="evidence" value="ECO:0007669"/>
    <property type="project" value="TreeGrafter"/>
</dbReference>
<dbReference type="Pfam" id="PF05375">
    <property type="entry name" value="Pacifastin_I"/>
    <property type="match status" value="1"/>
</dbReference>
<evidence type="ECO:0000313" key="15">
    <source>
        <dbReference type="Proteomes" id="UP000694845"/>
    </source>
</evidence>
<dbReference type="InterPro" id="IPR036880">
    <property type="entry name" value="Kunitz_BPTI_sf"/>
</dbReference>
<dbReference type="GO" id="GO:0007160">
    <property type="term" value="P:cell-matrix adhesion"/>
    <property type="evidence" value="ECO:0007669"/>
    <property type="project" value="TreeGrafter"/>
</dbReference>
<dbReference type="InterPro" id="IPR002223">
    <property type="entry name" value="Kunitz_BPTI"/>
</dbReference>
<dbReference type="InterPro" id="IPR001007">
    <property type="entry name" value="VWF_dom"/>
</dbReference>
<name>A0A8B7ZTK4_ACAPL</name>
<dbReference type="InterPro" id="IPR000742">
    <property type="entry name" value="EGF"/>
</dbReference>
<feature type="domain" description="Thyroglobulin type-1" evidence="14">
    <location>
        <begin position="609"/>
        <end position="673"/>
    </location>
</feature>
<gene>
    <name evidence="16" type="primary">LOC110988832</name>
</gene>
<evidence type="ECO:0000313" key="16">
    <source>
        <dbReference type="RefSeq" id="XP_022108407.1"/>
    </source>
</evidence>
<protein>
    <submittedName>
        <fullName evidence="16">Uncharacterized protein LOC110988832</fullName>
    </submittedName>
</protein>
<feature type="domain" description="Thyroglobulin type-1" evidence="14">
    <location>
        <begin position="513"/>
        <end position="580"/>
    </location>
</feature>
<dbReference type="FunFam" id="4.10.410.10:FF:000002">
    <property type="entry name" value="WAP, follistatin/kazal, immunoglobulin, kunitz and netrin domain-containing 2"/>
    <property type="match status" value="1"/>
</dbReference>
<feature type="disulfide bond" evidence="10">
    <location>
        <begin position="818"/>
        <end position="825"/>
    </location>
</feature>
<evidence type="ECO:0000259" key="13">
    <source>
        <dbReference type="PROSITE" id="PS50279"/>
    </source>
</evidence>
<feature type="domain" description="Thyroglobulin type-1" evidence="14">
    <location>
        <begin position="910"/>
        <end position="975"/>
    </location>
</feature>
<evidence type="ECO:0000256" key="1">
    <source>
        <dbReference type="ARBA" id="ARBA00004613"/>
    </source>
</evidence>
<keyword evidence="2" id="KW-0964">Secreted</keyword>
<evidence type="ECO:0000259" key="12">
    <source>
        <dbReference type="PROSITE" id="PS50026"/>
    </source>
</evidence>
<dbReference type="OrthoDB" id="10026631at2759"/>
<dbReference type="SMART" id="SM00215">
    <property type="entry name" value="VWC_out"/>
    <property type="match status" value="5"/>
</dbReference>
<proteinExistence type="predicted"/>
<dbReference type="PROSITE" id="PS00484">
    <property type="entry name" value="THYROGLOBULIN_1_1"/>
    <property type="match status" value="2"/>
</dbReference>
<dbReference type="Proteomes" id="UP000694845">
    <property type="component" value="Unplaced"/>
</dbReference>
<dbReference type="Pfam" id="PF13330">
    <property type="entry name" value="Mucin2_WxxW"/>
    <property type="match status" value="1"/>
</dbReference>
<dbReference type="InterPro" id="IPR025155">
    <property type="entry name" value="WxxW_domain"/>
</dbReference>
<dbReference type="SUPFAM" id="SSF57603">
    <property type="entry name" value="FnI-like domain"/>
    <property type="match status" value="3"/>
</dbReference>
<dbReference type="GO" id="GO:0005615">
    <property type="term" value="C:extracellular space"/>
    <property type="evidence" value="ECO:0007669"/>
    <property type="project" value="TreeGrafter"/>
</dbReference>
<dbReference type="OMA" id="WACTRMM"/>
<keyword evidence="9" id="KW-0245">EGF-like domain</keyword>
<evidence type="ECO:0000256" key="9">
    <source>
        <dbReference type="PROSITE-ProRule" id="PRU00076"/>
    </source>
</evidence>
<dbReference type="PANTHER" id="PTHR12352:SF3">
    <property type="entry name" value="NIDOGEN-2"/>
    <property type="match status" value="1"/>
</dbReference>
<evidence type="ECO:0000256" key="6">
    <source>
        <dbReference type="ARBA" id="ARBA00022900"/>
    </source>
</evidence>
<feature type="domain" description="Thyroglobulin type-1" evidence="14">
    <location>
        <begin position="1018"/>
        <end position="1081"/>
    </location>
</feature>
<comment type="subcellular location">
    <subcellularLocation>
        <location evidence="1">Secreted</location>
    </subcellularLocation>
</comment>
<dbReference type="SUPFAM" id="SSF57362">
    <property type="entry name" value="BPTI-like"/>
    <property type="match status" value="1"/>
</dbReference>
<evidence type="ECO:0000256" key="8">
    <source>
        <dbReference type="ARBA" id="ARBA00023180"/>
    </source>
</evidence>
<evidence type="ECO:0000256" key="11">
    <source>
        <dbReference type="SAM" id="SignalP"/>
    </source>
</evidence>
<dbReference type="Gene3D" id="2.10.25.10">
    <property type="entry name" value="Laminin"/>
    <property type="match status" value="1"/>
</dbReference>
<evidence type="ECO:0000256" key="4">
    <source>
        <dbReference type="ARBA" id="ARBA00022729"/>
    </source>
</evidence>
<dbReference type="Pfam" id="PF23244">
    <property type="entry name" value="VWF"/>
    <property type="match status" value="1"/>
</dbReference>
<keyword evidence="6" id="KW-0722">Serine protease inhibitor</keyword>
<keyword evidence="5" id="KW-0677">Repeat</keyword>
<dbReference type="PROSITE" id="PS00280">
    <property type="entry name" value="BPTI_KUNITZ_1"/>
    <property type="match status" value="1"/>
</dbReference>
<dbReference type="SMART" id="SM00211">
    <property type="entry name" value="TY"/>
    <property type="match status" value="7"/>
</dbReference>
<feature type="domain" description="BPTI/Kunitz inhibitor" evidence="13">
    <location>
        <begin position="1100"/>
        <end position="1150"/>
    </location>
</feature>
<comment type="caution">
    <text evidence="9">Lacks conserved residue(s) required for the propagation of feature annotation.</text>
</comment>
<dbReference type="RefSeq" id="XP_022108407.1">
    <property type="nucleotide sequence ID" value="XM_022252715.1"/>
</dbReference>
<accession>A0A8B7ZTK4</accession>
<feature type="disulfide bond" evidence="10">
    <location>
        <begin position="612"/>
        <end position="631"/>
    </location>
</feature>
<feature type="domain" description="Thyroglobulin type-1" evidence="14">
    <location>
        <begin position="786"/>
        <end position="848"/>
    </location>
</feature>
<evidence type="ECO:0000256" key="5">
    <source>
        <dbReference type="ARBA" id="ARBA00022737"/>
    </source>
</evidence>
<feature type="domain" description="Thyroglobulin type-1" evidence="14">
    <location>
        <begin position="688"/>
        <end position="749"/>
    </location>
</feature>
<evidence type="ECO:0000256" key="7">
    <source>
        <dbReference type="ARBA" id="ARBA00023157"/>
    </source>
</evidence>
<dbReference type="CDD" id="cd00191">
    <property type="entry name" value="TY"/>
    <property type="match status" value="5"/>
</dbReference>
<dbReference type="InterPro" id="IPR008037">
    <property type="entry name" value="Pacifastin_dom"/>
</dbReference>
<dbReference type="Gene3D" id="4.10.800.10">
    <property type="entry name" value="Thyroglobulin type-1"/>
    <property type="match status" value="7"/>
</dbReference>
<feature type="signal peptide" evidence="11">
    <location>
        <begin position="1"/>
        <end position="15"/>
    </location>
</feature>
<organism evidence="15 16">
    <name type="scientific">Acanthaster planci</name>
    <name type="common">Crown-of-thorns starfish</name>
    <dbReference type="NCBI Taxonomy" id="133434"/>
    <lineage>
        <taxon>Eukaryota</taxon>
        <taxon>Metazoa</taxon>
        <taxon>Echinodermata</taxon>
        <taxon>Eleutherozoa</taxon>
        <taxon>Asterozoa</taxon>
        <taxon>Asteroidea</taxon>
        <taxon>Valvatacea</taxon>
        <taxon>Valvatida</taxon>
        <taxon>Acanthasteridae</taxon>
        <taxon>Acanthaster</taxon>
    </lineage>
</organism>
<feature type="chain" id="PRO_5034884759" evidence="11">
    <location>
        <begin position="16"/>
        <end position="1659"/>
    </location>
</feature>
<dbReference type="InterPro" id="IPR036857">
    <property type="entry name" value="Thyroglobulin_1_sf"/>
</dbReference>
<dbReference type="PROSITE" id="PS50026">
    <property type="entry name" value="EGF_3"/>
    <property type="match status" value="1"/>
</dbReference>
<dbReference type="SMART" id="SM00214">
    <property type="entry name" value="VWC"/>
    <property type="match status" value="5"/>
</dbReference>
<dbReference type="PRINTS" id="PR00759">
    <property type="entry name" value="BASICPTASE"/>
</dbReference>
<dbReference type="InterPro" id="IPR020901">
    <property type="entry name" value="Prtase_inh_Kunz-CS"/>
</dbReference>
<reference evidence="16" key="1">
    <citation type="submission" date="2025-08" db="UniProtKB">
        <authorList>
            <consortium name="RefSeq"/>
        </authorList>
    </citation>
    <scope>IDENTIFICATION</scope>
</reference>
<dbReference type="InterPro" id="IPR051950">
    <property type="entry name" value="Dev_reg/Prot_inhib"/>
</dbReference>
<keyword evidence="8" id="KW-0325">Glycoprotein</keyword>
<sequence>MRIFLLLAFVAVVRGASLPWSVVPWEEWDVDLGITGPEVSMPSPSDSPNVCSGFRRDGSSIKVCCEGYTGTVEDGCPTPVCDSPCLNGGTCAAPNHCICPKAYTGQTCDTLKREFVWSSWANVNQKPLLDSFQMTLNLYHIRDEVEACKNVVPEDIECRTRENHMDHTQTGQVVTCDRRSGFKCRNDEQPYGEPCLDYEVRILCPVKDQVTKRGFTCIHETLEYNVGEVVKEGDCSACECQSDGRWNCHRDNHFCDTPISTTPAPMFPWLPSGVRTGQCVVGERVFNHGDTTTLDCKMCTCDTTTGWSCVNIDDHTCVAPPEDDYCRIDNHFIFFHGQTAKKDCNTCICKNREWDCTQMICPDKTNKAAYFHKCTNPLTNERHNDGEIIKRDCNVCVCTQGKWDCTRDPCVEGTSLESEYSLANRKVCTTPTGLPFPHGATISQDCNACKCFDGKWQCTRRYCSPETYPNSTCLDDVTISLVKSGQTIRRGCDVCVCNGGNLTCTTKPCETNNGMCFDEQRRFVTTSTSFNRQYRPACNPDGTFRPIQCNPVHGVCFCVTTLGQVIPGTAVKQDTGSPNCSPYTTGNAWSFMAVYEPMDVPQTNTQTGSDPCIETTRNTDTHLTGYNTPKCLRNGFFAPMQCDLHTGVCYCVTMEGATIPGTVMHVSQGRPNCDVIREDVHDVTTEDMTPCQQERATAEHYKLPFVPECNQLGYYQPIQVNTMLGVRFCVDTNGVVIPHTITKSSNLHCDNIVDSEDVEPYTNKVDENHAPLIFQTYPIKDAIHKTPRCKLQRLSSQFVSTVYRPTCLSDGRYTPMQCPEGVGVCFCVDVTGAIIPETVSRSGNTPNCNDYRSIFDVVTPMNTSTVIIHPDVSLIHTGWELKLREIDHPTHVVGPQYQSTTTPQVLKTNVTTCIRQQQIASMVPGVFYPSCHRNGTFNTMQHTPLNSKVYCVDKNGVKIELTERRMDVHLTLPECNKYWNTTIEINSLNKHWTSTHQDVMTTTPIPLDKLFPAGLHHHPNCTRQQEITSRLEGAVVPTCEPNGTYTPLQCNATTGVCYCILPYGDVLPETVLPMVKGTPNCWHLRNASIQHSTTPVPDVCRLPISRGPCLARFPRWAYSTLLNKCHLFVYGGCRGNDNRFETKEECENTCGYMTPRDSRPVTCSRKLNRFYRMSLTQRLRMKRPTCTPDGNYAPKQCHLTRTERGLIESVCECIHRITGEPQVCPEEEVMVNPEFIDTIGVSTTLAPVPVIDGCLHERVEYHEGDNFFQECNQCRCLGNNEAICTLKYCPPENCYVNGQVAVEKDQGCEHCTCMGGQWDCEPMANCDTDPGPMSESGTSTHCVMEDGTSMTVGSSFYNKCNKCTCLSTGVVSCQNNYCIPRHCYERGIPYHTEDTIMRDCNRCTCFSGQWQCQEYTCDPYIRTMVRVEGCQYKEKTYSNDETFYDVCNLCRCLGNNQTSCNRRFCNPTSCYVKEVEIRNGESEIFECKTCSCINGLLDCHEDEECLNVMVDPVPEVNRDTSVTCNFEGKTYTNGDEFFKQCQPCRCFDDGQVQCEEKACSPNLCYMEGVGYRSGKVLLTDIHKCTCYRGGHWDCQDKPADAGPPEVIECLDHQPVTVCATNPCNHVICPTNRDAICIPDPCNHQCHPAFFDIYGNRLRC</sequence>
<feature type="disulfide bond" evidence="10">
    <location>
        <begin position="1050"/>
        <end position="1057"/>
    </location>
</feature>
<feature type="disulfide bond" evidence="10">
    <location>
        <begin position="729"/>
        <end position="749"/>
    </location>
</feature>
<evidence type="ECO:0000256" key="10">
    <source>
        <dbReference type="PROSITE-ProRule" id="PRU00500"/>
    </source>
</evidence>
<keyword evidence="3" id="KW-0646">Protease inhibitor</keyword>
<dbReference type="SMART" id="SM00131">
    <property type="entry name" value="KU"/>
    <property type="match status" value="1"/>
</dbReference>
<dbReference type="Pfam" id="PF00014">
    <property type="entry name" value="Kunitz_BPTI"/>
    <property type="match status" value="1"/>
</dbReference>
<feature type="disulfide bond" evidence="10">
    <location>
        <begin position="549"/>
        <end position="556"/>
    </location>
</feature>
<dbReference type="Gene3D" id="4.10.410.10">
    <property type="entry name" value="Pancreatic trypsin inhibitor Kunitz domain"/>
    <property type="match status" value="1"/>
</dbReference>
<dbReference type="InterPro" id="IPR000716">
    <property type="entry name" value="Thyroglobulin_1"/>
</dbReference>
<evidence type="ECO:0000256" key="2">
    <source>
        <dbReference type="ARBA" id="ARBA00022525"/>
    </source>
</evidence>
<keyword evidence="15" id="KW-1185">Reference proteome</keyword>
<dbReference type="PROSITE" id="PS00022">
    <property type="entry name" value="EGF_1"/>
    <property type="match status" value="1"/>
</dbReference>